<dbReference type="InterPro" id="IPR030829">
    <property type="entry name" value="SoxH-rel_PQQ_2"/>
</dbReference>
<dbReference type="InterPro" id="IPR001279">
    <property type="entry name" value="Metallo-B-lactamas"/>
</dbReference>
<comment type="similarity">
    <text evidence="1">Belongs to the metallo-beta-lactamase superfamily. Class-B beta-lactamase family.</text>
</comment>
<feature type="domain" description="Metallo-beta-lactamase" evidence="3">
    <location>
        <begin position="89"/>
        <end position="272"/>
    </location>
</feature>
<dbReference type="HOGENOM" id="CLU_056342_0_0_5"/>
<dbReference type="EMBL" id="AOSK01000121">
    <property type="protein sequence ID" value="EYD74111.1"/>
    <property type="molecule type" value="Genomic_DNA"/>
</dbReference>
<evidence type="ECO:0000313" key="4">
    <source>
        <dbReference type="EMBL" id="EYD74111.1"/>
    </source>
</evidence>
<dbReference type="SUPFAM" id="SSF56281">
    <property type="entry name" value="Metallo-hydrolase/oxidoreductase"/>
    <property type="match status" value="1"/>
</dbReference>
<dbReference type="Gene3D" id="3.60.15.10">
    <property type="entry name" value="Ribonuclease Z/Hydroxyacylglutathione hydrolase-like"/>
    <property type="match status" value="1"/>
</dbReference>
<comment type="caution">
    <text evidence="4">The sequence shown here is derived from an EMBL/GenBank/DDBJ whole genome shotgun (WGS) entry which is preliminary data.</text>
</comment>
<name>A0A017HID8_9RHOB</name>
<proteinExistence type="inferred from homology"/>
<dbReference type="RefSeq" id="WP_037281480.1">
    <property type="nucleotide sequence ID" value="NZ_KK088589.1"/>
</dbReference>
<dbReference type="CDD" id="cd16282">
    <property type="entry name" value="metallo-hydrolase-like_MBL-fold"/>
    <property type="match status" value="1"/>
</dbReference>
<dbReference type="NCBIfam" id="TIGR04559">
    <property type="entry name" value="SoxH_rel_PQQ_2"/>
    <property type="match status" value="1"/>
</dbReference>
<organism evidence="4 5">
    <name type="scientific">Rubellimicrobium mesophilum DSM 19309</name>
    <dbReference type="NCBI Taxonomy" id="442562"/>
    <lineage>
        <taxon>Bacteria</taxon>
        <taxon>Pseudomonadati</taxon>
        <taxon>Pseudomonadota</taxon>
        <taxon>Alphaproteobacteria</taxon>
        <taxon>Rhodobacterales</taxon>
        <taxon>Roseobacteraceae</taxon>
        <taxon>Rubellimicrobium</taxon>
    </lineage>
</organism>
<dbReference type="AlphaFoldDB" id="A0A017HID8"/>
<dbReference type="Pfam" id="PF00753">
    <property type="entry name" value="Lactamase_B"/>
    <property type="match status" value="1"/>
</dbReference>
<evidence type="ECO:0000259" key="3">
    <source>
        <dbReference type="SMART" id="SM00849"/>
    </source>
</evidence>
<protein>
    <submittedName>
        <fullName evidence="4">Beta-lactamase domain protein</fullName>
    </submittedName>
</protein>
<sequence>MIDVLALLCLLDAPGVCAARVVPVGAATCAEAEAAAAVRLDAWRRDYDVTEVRCGALGAPPLRFEEVAPGLFVHRGQVALADGANGGDIGNVAFIVGEEAVAVIDSGGSRALGEAVVAAVRAATDRPIRYAILTHYHPDHVFGATALSDAGAQVLAHERFPPALGVRADSYLEQGRRQIGAAFVGSEAPRPDRTVATTGTLDLGGRALELRAWPLAHSEADLTVLDKATGTLIAGDLLVDGHLPTLDGSLLGWMEVLDAMEDSGARQAVPGHGGPLLPWPEGDAAERRYLATLERDVRALLAEGATITESVAAAAQSESGAWLLFDEHNPRNATEAYTELEWE</sequence>
<dbReference type="SMART" id="SM00849">
    <property type="entry name" value="Lactamase_B"/>
    <property type="match status" value="1"/>
</dbReference>
<dbReference type="OrthoDB" id="420651at2"/>
<accession>A0A017HID8</accession>
<keyword evidence="5" id="KW-1185">Reference proteome</keyword>
<reference evidence="4 5" key="1">
    <citation type="submission" date="2013-02" db="EMBL/GenBank/DDBJ databases">
        <authorList>
            <person name="Fiebig A."/>
            <person name="Goeker M."/>
            <person name="Klenk H.-P.P."/>
        </authorList>
    </citation>
    <scope>NUCLEOTIDE SEQUENCE [LARGE SCALE GENOMIC DNA]</scope>
    <source>
        <strain evidence="4 5">DSM 19309</strain>
    </source>
</reference>
<dbReference type="PANTHER" id="PTHR42951:SF4">
    <property type="entry name" value="ACYL-COENZYME A THIOESTERASE MBLAC2"/>
    <property type="match status" value="1"/>
</dbReference>
<keyword evidence="2" id="KW-0732">Signal</keyword>
<dbReference type="GO" id="GO:0017001">
    <property type="term" value="P:antibiotic catabolic process"/>
    <property type="evidence" value="ECO:0007669"/>
    <property type="project" value="UniProtKB-ARBA"/>
</dbReference>
<dbReference type="PATRIC" id="fig|442562.3.peg.4243"/>
<dbReference type="InterPro" id="IPR050855">
    <property type="entry name" value="NDM-1-like"/>
</dbReference>
<evidence type="ECO:0000256" key="2">
    <source>
        <dbReference type="SAM" id="SignalP"/>
    </source>
</evidence>
<dbReference type="STRING" id="442562.Rumeso_04310"/>
<feature type="signal peptide" evidence="2">
    <location>
        <begin position="1"/>
        <end position="18"/>
    </location>
</feature>
<dbReference type="Proteomes" id="UP000019666">
    <property type="component" value="Unassembled WGS sequence"/>
</dbReference>
<evidence type="ECO:0000313" key="5">
    <source>
        <dbReference type="Proteomes" id="UP000019666"/>
    </source>
</evidence>
<evidence type="ECO:0000256" key="1">
    <source>
        <dbReference type="ARBA" id="ARBA00005250"/>
    </source>
</evidence>
<dbReference type="PANTHER" id="PTHR42951">
    <property type="entry name" value="METALLO-BETA-LACTAMASE DOMAIN-CONTAINING"/>
    <property type="match status" value="1"/>
</dbReference>
<dbReference type="InterPro" id="IPR036866">
    <property type="entry name" value="RibonucZ/Hydroxyglut_hydro"/>
</dbReference>
<gene>
    <name evidence="4" type="ORF">Rumeso_04310</name>
</gene>
<feature type="chain" id="PRO_5001495921" evidence="2">
    <location>
        <begin position="19"/>
        <end position="343"/>
    </location>
</feature>